<accession>A0AAW2NFL6</accession>
<gene>
    <name evidence="2" type="ORF">Sradi_4642900</name>
</gene>
<organism evidence="2">
    <name type="scientific">Sesamum radiatum</name>
    <name type="common">Black benniseed</name>
    <dbReference type="NCBI Taxonomy" id="300843"/>
    <lineage>
        <taxon>Eukaryota</taxon>
        <taxon>Viridiplantae</taxon>
        <taxon>Streptophyta</taxon>
        <taxon>Embryophyta</taxon>
        <taxon>Tracheophyta</taxon>
        <taxon>Spermatophyta</taxon>
        <taxon>Magnoliopsida</taxon>
        <taxon>eudicotyledons</taxon>
        <taxon>Gunneridae</taxon>
        <taxon>Pentapetalae</taxon>
        <taxon>asterids</taxon>
        <taxon>lamiids</taxon>
        <taxon>Lamiales</taxon>
        <taxon>Pedaliaceae</taxon>
        <taxon>Sesamum</taxon>
    </lineage>
</organism>
<reference evidence="2" key="1">
    <citation type="submission" date="2020-06" db="EMBL/GenBank/DDBJ databases">
        <authorList>
            <person name="Li T."/>
            <person name="Hu X."/>
            <person name="Zhang T."/>
            <person name="Song X."/>
            <person name="Zhang H."/>
            <person name="Dai N."/>
            <person name="Sheng W."/>
            <person name="Hou X."/>
            <person name="Wei L."/>
        </authorList>
    </citation>
    <scope>NUCLEOTIDE SEQUENCE</scope>
    <source>
        <strain evidence="2">G02</strain>
        <tissue evidence="2">Leaf</tissue>
    </source>
</reference>
<evidence type="ECO:0000256" key="1">
    <source>
        <dbReference type="SAM" id="MobiDB-lite"/>
    </source>
</evidence>
<evidence type="ECO:0000313" key="2">
    <source>
        <dbReference type="EMBL" id="KAL0341261.1"/>
    </source>
</evidence>
<protein>
    <submittedName>
        <fullName evidence="2">Uncharacterized protein</fullName>
    </submittedName>
</protein>
<sequence>MPWVVGRGRVAVATGTARRTEAQRLKRGSSAGAAGSSAGSGAGLRRKRRGAAGGGAVKG</sequence>
<dbReference type="AlphaFoldDB" id="A0AAW2NFL6"/>
<reference evidence="2" key="2">
    <citation type="journal article" date="2024" name="Plant">
        <title>Genomic evolution and insights into agronomic trait innovations of Sesamum species.</title>
        <authorList>
            <person name="Miao H."/>
            <person name="Wang L."/>
            <person name="Qu L."/>
            <person name="Liu H."/>
            <person name="Sun Y."/>
            <person name="Le M."/>
            <person name="Wang Q."/>
            <person name="Wei S."/>
            <person name="Zheng Y."/>
            <person name="Lin W."/>
            <person name="Duan Y."/>
            <person name="Cao H."/>
            <person name="Xiong S."/>
            <person name="Wang X."/>
            <person name="Wei L."/>
            <person name="Li C."/>
            <person name="Ma Q."/>
            <person name="Ju M."/>
            <person name="Zhao R."/>
            <person name="Li G."/>
            <person name="Mu C."/>
            <person name="Tian Q."/>
            <person name="Mei H."/>
            <person name="Zhang T."/>
            <person name="Gao T."/>
            <person name="Zhang H."/>
        </authorList>
    </citation>
    <scope>NUCLEOTIDE SEQUENCE</scope>
    <source>
        <strain evidence="2">G02</strain>
    </source>
</reference>
<feature type="region of interest" description="Disordered" evidence="1">
    <location>
        <begin position="15"/>
        <end position="59"/>
    </location>
</feature>
<name>A0AAW2NFL6_SESRA</name>
<feature type="compositionally biased region" description="Low complexity" evidence="1">
    <location>
        <begin position="28"/>
        <end position="39"/>
    </location>
</feature>
<comment type="caution">
    <text evidence="2">The sequence shown here is derived from an EMBL/GenBank/DDBJ whole genome shotgun (WGS) entry which is preliminary data.</text>
</comment>
<proteinExistence type="predicted"/>
<dbReference type="EMBL" id="JACGWJ010000020">
    <property type="protein sequence ID" value="KAL0341261.1"/>
    <property type="molecule type" value="Genomic_DNA"/>
</dbReference>